<dbReference type="Proteomes" id="UP000054107">
    <property type="component" value="Unassembled WGS sequence"/>
</dbReference>
<protein>
    <recommendedName>
        <fullName evidence="3">C2 domain-containing protein</fullName>
    </recommendedName>
</protein>
<keyword evidence="2" id="KW-0106">Calcium</keyword>
<keyword evidence="1" id="KW-0479">Metal-binding</keyword>
<evidence type="ECO:0000256" key="1">
    <source>
        <dbReference type="ARBA" id="ARBA00022723"/>
    </source>
</evidence>
<dbReference type="InterPro" id="IPR000008">
    <property type="entry name" value="C2_dom"/>
</dbReference>
<dbReference type="AlphaFoldDB" id="A0A0B7MVX8"/>
<accession>A0A0B7MVX8</accession>
<gene>
    <name evidence="4" type="primary">PARPA_00278.1 scaffold 610</name>
</gene>
<dbReference type="SMART" id="SM00239">
    <property type="entry name" value="C2"/>
    <property type="match status" value="1"/>
</dbReference>
<dbReference type="InterPro" id="IPR035892">
    <property type="entry name" value="C2_domain_sf"/>
</dbReference>
<dbReference type="Gene3D" id="2.60.40.150">
    <property type="entry name" value="C2 domain"/>
    <property type="match status" value="1"/>
</dbReference>
<dbReference type="PANTHER" id="PTHR45911">
    <property type="entry name" value="C2 DOMAIN-CONTAINING PROTEIN"/>
    <property type="match status" value="1"/>
</dbReference>
<feature type="domain" description="C2" evidence="3">
    <location>
        <begin position="1"/>
        <end position="108"/>
    </location>
</feature>
<name>A0A0B7MVX8_9FUNG</name>
<dbReference type="CDD" id="cd00030">
    <property type="entry name" value="C2"/>
    <property type="match status" value="1"/>
</dbReference>
<dbReference type="Pfam" id="PF00168">
    <property type="entry name" value="C2"/>
    <property type="match status" value="1"/>
</dbReference>
<dbReference type="PROSITE" id="PS50004">
    <property type="entry name" value="C2"/>
    <property type="match status" value="1"/>
</dbReference>
<organism evidence="4 5">
    <name type="scientific">Parasitella parasitica</name>
    <dbReference type="NCBI Taxonomy" id="35722"/>
    <lineage>
        <taxon>Eukaryota</taxon>
        <taxon>Fungi</taxon>
        <taxon>Fungi incertae sedis</taxon>
        <taxon>Mucoromycota</taxon>
        <taxon>Mucoromycotina</taxon>
        <taxon>Mucoromycetes</taxon>
        <taxon>Mucorales</taxon>
        <taxon>Mucorineae</taxon>
        <taxon>Mucoraceae</taxon>
        <taxon>Parasitella</taxon>
    </lineage>
</organism>
<dbReference type="EMBL" id="LN718954">
    <property type="protein sequence ID" value="CEP07009.1"/>
    <property type="molecule type" value="Genomic_DNA"/>
</dbReference>
<sequence length="132" mass="14952">MFHSAPAGTLNVTLVEGKNLHGEDLVGKNDPYVELWLNKDYKQRSETVQDNNNPVWNKTFTFQINQGSSEHKLYFKVCDKDKVGEDKIGDGHLNISEVFKNQELDTWGDLPAKMGLSSHGKLHFIISFTPSM</sequence>
<evidence type="ECO:0000313" key="5">
    <source>
        <dbReference type="Proteomes" id="UP000054107"/>
    </source>
</evidence>
<dbReference type="PANTHER" id="PTHR45911:SF4">
    <property type="entry name" value="MULTIPLE C2 AND TRANSMEMBRANE DOMAIN-CONTAINING PROTEIN"/>
    <property type="match status" value="1"/>
</dbReference>
<dbReference type="OrthoDB" id="270970at2759"/>
<reference evidence="4 5" key="1">
    <citation type="submission" date="2014-09" db="EMBL/GenBank/DDBJ databases">
        <authorList>
            <person name="Ellenberger Sabrina"/>
        </authorList>
    </citation>
    <scope>NUCLEOTIDE SEQUENCE [LARGE SCALE GENOMIC DNA]</scope>
    <source>
        <strain evidence="4 5">CBS 412.66</strain>
    </source>
</reference>
<dbReference type="GO" id="GO:0016020">
    <property type="term" value="C:membrane"/>
    <property type="evidence" value="ECO:0007669"/>
    <property type="project" value="TreeGrafter"/>
</dbReference>
<keyword evidence="5" id="KW-1185">Reference proteome</keyword>
<dbReference type="PRINTS" id="PR00360">
    <property type="entry name" value="C2DOMAIN"/>
</dbReference>
<evidence type="ECO:0000259" key="3">
    <source>
        <dbReference type="PROSITE" id="PS50004"/>
    </source>
</evidence>
<proteinExistence type="predicted"/>
<evidence type="ECO:0000256" key="2">
    <source>
        <dbReference type="ARBA" id="ARBA00022837"/>
    </source>
</evidence>
<dbReference type="SUPFAM" id="SSF49562">
    <property type="entry name" value="C2 domain (Calcium/lipid-binding domain, CaLB)"/>
    <property type="match status" value="1"/>
</dbReference>
<dbReference type="GO" id="GO:0005509">
    <property type="term" value="F:calcium ion binding"/>
    <property type="evidence" value="ECO:0007669"/>
    <property type="project" value="TreeGrafter"/>
</dbReference>
<evidence type="ECO:0000313" key="4">
    <source>
        <dbReference type="EMBL" id="CEP07009.1"/>
    </source>
</evidence>
<dbReference type="STRING" id="35722.A0A0B7MVX8"/>